<evidence type="ECO:0000313" key="2">
    <source>
        <dbReference type="EMBL" id="RDB22394.1"/>
    </source>
</evidence>
<dbReference type="InParanoid" id="A0A369JSQ2"/>
<feature type="region of interest" description="Disordered" evidence="1">
    <location>
        <begin position="80"/>
        <end position="105"/>
    </location>
</feature>
<feature type="region of interest" description="Disordered" evidence="1">
    <location>
        <begin position="727"/>
        <end position="750"/>
    </location>
</feature>
<gene>
    <name evidence="2" type="ORF">Hypma_010468</name>
</gene>
<evidence type="ECO:0000256" key="1">
    <source>
        <dbReference type="SAM" id="MobiDB-lite"/>
    </source>
</evidence>
<reference evidence="2" key="1">
    <citation type="submission" date="2018-04" db="EMBL/GenBank/DDBJ databases">
        <title>Whole genome sequencing of Hypsizygus marmoreus.</title>
        <authorList>
            <person name="Choi I.-G."/>
            <person name="Min B."/>
            <person name="Kim J.-G."/>
            <person name="Kim S."/>
            <person name="Oh Y.-L."/>
            <person name="Kong W.-S."/>
            <person name="Park H."/>
            <person name="Jeong J."/>
            <person name="Song E.-S."/>
        </authorList>
    </citation>
    <scope>NUCLEOTIDE SEQUENCE [LARGE SCALE GENOMIC DNA]</scope>
    <source>
        <strain evidence="2">51987-8</strain>
    </source>
</reference>
<dbReference type="AlphaFoldDB" id="A0A369JSQ2"/>
<name>A0A369JSQ2_HYPMA</name>
<feature type="region of interest" description="Disordered" evidence="1">
    <location>
        <begin position="389"/>
        <end position="516"/>
    </location>
</feature>
<evidence type="ECO:0000313" key="3">
    <source>
        <dbReference type="Proteomes" id="UP000076154"/>
    </source>
</evidence>
<comment type="caution">
    <text evidence="2">The sequence shown here is derived from an EMBL/GenBank/DDBJ whole genome shotgun (WGS) entry which is preliminary data.</text>
</comment>
<feature type="compositionally biased region" description="Acidic residues" evidence="1">
    <location>
        <begin position="389"/>
        <end position="402"/>
    </location>
</feature>
<dbReference type="OrthoDB" id="3266602at2759"/>
<keyword evidence="3" id="KW-1185">Reference proteome</keyword>
<protein>
    <submittedName>
        <fullName evidence="2">Uncharacterized protein</fullName>
    </submittedName>
</protein>
<dbReference type="EMBL" id="LUEZ02000051">
    <property type="protein sequence ID" value="RDB22394.1"/>
    <property type="molecule type" value="Genomic_DNA"/>
</dbReference>
<feature type="compositionally biased region" description="Basic and acidic residues" evidence="1">
    <location>
        <begin position="447"/>
        <end position="456"/>
    </location>
</feature>
<organism evidence="2 3">
    <name type="scientific">Hypsizygus marmoreus</name>
    <name type="common">White beech mushroom</name>
    <name type="synonym">Agaricus marmoreus</name>
    <dbReference type="NCBI Taxonomy" id="39966"/>
    <lineage>
        <taxon>Eukaryota</taxon>
        <taxon>Fungi</taxon>
        <taxon>Dikarya</taxon>
        <taxon>Basidiomycota</taxon>
        <taxon>Agaricomycotina</taxon>
        <taxon>Agaricomycetes</taxon>
        <taxon>Agaricomycetidae</taxon>
        <taxon>Agaricales</taxon>
        <taxon>Tricholomatineae</taxon>
        <taxon>Lyophyllaceae</taxon>
        <taxon>Hypsizygus</taxon>
    </lineage>
</organism>
<sequence length="916" mass="101152">MDVVGPMQFSPYASTSQSAALPSRMCAQGRCTEILPPTYPGSVCERCIHESRTKKRKRRGADEVVDRPLYTSAAFGTSLRSDRKVSEGGPPQAHAFNSHGPPVVVPQNPYPSVNIRRHSAPSRTSSYVVPSQFPSRRPAMMIPQPTYQIMPTVASVPHFNSKGELIQPSSLPPVPVVVPQTSTLARLVPSSTLGTNRPPTHSMRPRHNLRLCAQYGCGAILSSKSLSDICPRCCEVQLKLSNQAAQLPIVVPSLSEEYSMKLSNGRNLTPPGLTNTVNSSVNVGPDQDINDIQLLYPESIEPSTTPQPVAAIQKPLLPHRVRPSQAPVTTFRPTRHNRICASSGCNTVLQPDSTTTRCFNCIMKDWKSRVNQDASSSLKQKKTVTWADDIPDFPESDEEFYPEESTKDSAEVTPPKIKIILPARRPSLPLNDTISSLPSSSPSEQTAETHEVETVEPRSPQSSASLLSEARRGTPPLSGWDSDLTDLDDLTDDDESDLSEVDTSSEPGPASAMSSGLKIRLPARSHPTPAGDSVPRCTIKKCQKVLAPDYRWKCCVTCRLHHREYQRKRQNILGRHTRLDYETESSITIPQSLPDDPLVPGARLCTIKNCTHVIPSLAEYRWKMCEPCRIRTRNNRNKLQMKKRGLAPDVRRSPVNDGTTHVQPIIIQDDSGTESEDIPLAVAVAQKHVSGLDDSSLRRCKSHDCGMIVKASSAHAECNQCISRRVQSKLQKPRRERPSSSGRVAARRLTQPSTQLAPYPEYKCLSALVAEFQSRLTGFLAAQSFYFHYKQTSAATRQSPVASSFTFDGEFSVVALDFDIVRRKDEVNRVTLDLKCELGQAAGLEFSTTHWVSFLEDGVVTRFSCVHDVQAPAEMSGHHVTAPVHMRGELEIAVLPDRSHVFFPGQRTIVRFRLVG</sequence>
<feature type="compositionally biased region" description="Acidic residues" evidence="1">
    <location>
        <begin position="483"/>
        <end position="500"/>
    </location>
</feature>
<proteinExistence type="predicted"/>
<dbReference type="Proteomes" id="UP000076154">
    <property type="component" value="Unassembled WGS sequence"/>
</dbReference>
<accession>A0A369JSQ2</accession>